<keyword evidence="1" id="KW-0472">Membrane</keyword>
<evidence type="ECO:0000313" key="2">
    <source>
        <dbReference type="EMBL" id="KZE36323.1"/>
    </source>
</evidence>
<accession>A0A161SH90</accession>
<proteinExistence type="predicted"/>
<reference evidence="2 3" key="1">
    <citation type="submission" date="2016-01" db="EMBL/GenBank/DDBJ databases">
        <title>Whole genome sequencing of Bhargavaea cecembensis T14.</title>
        <authorList>
            <person name="Hong K.W."/>
        </authorList>
    </citation>
    <scope>NUCLEOTIDE SEQUENCE [LARGE SCALE GENOMIC DNA]</scope>
    <source>
        <strain evidence="2 3">T14</strain>
    </source>
</reference>
<sequence length="100" mass="10856">MRASTIMRWVTGLGETFLAIPFLGGLYVMGSGYSLLGVMFVLHAITLILAIRDFSAKSGSIVGLVTSAIAWIPFLGWFMHAVSAVLLIIQAVTSRPKQHY</sequence>
<dbReference type="RefSeq" id="WP_063183334.1">
    <property type="nucleotide sequence ID" value="NZ_LQNT01000013.1"/>
</dbReference>
<dbReference type="OrthoDB" id="1925744at2"/>
<protein>
    <submittedName>
        <fullName evidence="2">Uncharacterized protein</fullName>
    </submittedName>
</protein>
<dbReference type="EMBL" id="LQNT01000013">
    <property type="protein sequence ID" value="KZE36323.1"/>
    <property type="molecule type" value="Genomic_DNA"/>
</dbReference>
<feature type="transmembrane region" description="Helical" evidence="1">
    <location>
        <begin position="61"/>
        <end position="89"/>
    </location>
</feature>
<name>A0A161SH90_9BACL</name>
<keyword evidence="1" id="KW-1133">Transmembrane helix</keyword>
<evidence type="ECO:0000313" key="3">
    <source>
        <dbReference type="Proteomes" id="UP000076490"/>
    </source>
</evidence>
<gene>
    <name evidence="2" type="ORF">AV656_14330</name>
</gene>
<evidence type="ECO:0000256" key="1">
    <source>
        <dbReference type="SAM" id="Phobius"/>
    </source>
</evidence>
<dbReference type="Proteomes" id="UP000076490">
    <property type="component" value="Unassembled WGS sequence"/>
</dbReference>
<feature type="transmembrane region" description="Helical" evidence="1">
    <location>
        <begin position="6"/>
        <end position="28"/>
    </location>
</feature>
<dbReference type="AlphaFoldDB" id="A0A161SH90"/>
<comment type="caution">
    <text evidence="2">The sequence shown here is derived from an EMBL/GenBank/DDBJ whole genome shotgun (WGS) entry which is preliminary data.</text>
</comment>
<keyword evidence="1" id="KW-0812">Transmembrane</keyword>
<feature type="transmembrane region" description="Helical" evidence="1">
    <location>
        <begin position="35"/>
        <end position="55"/>
    </location>
</feature>
<organism evidence="2 3">
    <name type="scientific">Bhargavaea cecembensis</name>
    <dbReference type="NCBI Taxonomy" id="394098"/>
    <lineage>
        <taxon>Bacteria</taxon>
        <taxon>Bacillati</taxon>
        <taxon>Bacillota</taxon>
        <taxon>Bacilli</taxon>
        <taxon>Bacillales</taxon>
        <taxon>Caryophanaceae</taxon>
        <taxon>Bhargavaea</taxon>
    </lineage>
</organism>